<dbReference type="RefSeq" id="WP_096422779.1">
    <property type="nucleotide sequence ID" value="NZ_AP017315.1"/>
</dbReference>
<reference evidence="1 2" key="2">
    <citation type="submission" date="2016-01" db="EMBL/GenBank/DDBJ databases">
        <title>Microcella alkaliphila JAM AC0309 whole genome shotgun sequence.</title>
        <authorList>
            <person name="Kurata A."/>
            <person name="Hirose Y."/>
            <person name="Kishimoto N."/>
            <person name="Kobayashi T."/>
        </authorList>
    </citation>
    <scope>NUCLEOTIDE SEQUENCE [LARGE SCALE GENOMIC DNA]</scope>
    <source>
        <strain evidence="1 2">JAM AC0309</strain>
    </source>
</reference>
<evidence type="ECO:0000313" key="1">
    <source>
        <dbReference type="EMBL" id="BAU33132.1"/>
    </source>
</evidence>
<dbReference type="Proteomes" id="UP000218965">
    <property type="component" value="Chromosome"/>
</dbReference>
<organism evidence="1 2">
    <name type="scientific">Microcella alkaliphila</name>
    <dbReference type="NCBI Taxonomy" id="279828"/>
    <lineage>
        <taxon>Bacteria</taxon>
        <taxon>Bacillati</taxon>
        <taxon>Actinomycetota</taxon>
        <taxon>Actinomycetes</taxon>
        <taxon>Micrococcales</taxon>
        <taxon>Microbacteriaceae</taxon>
        <taxon>Microcella</taxon>
    </lineage>
</organism>
<dbReference type="AlphaFoldDB" id="A0A0U5BR53"/>
<sequence length="101" mass="11320">MTSEREEVPRAVLEGLTREELILLVEEYRAVAQDRARRLSASVVNATVATRPPGEAEAILNRRVVKFALAAVRPFEPAYVKVKPRLARLRARLRGSQRGAE</sequence>
<gene>
    <name evidence="1" type="ORF">MalAC0309_2290</name>
</gene>
<dbReference type="KEGG" id="malk:MalAC0309_2290"/>
<protein>
    <submittedName>
        <fullName evidence="1">MaoC domain protein dehydratase</fullName>
    </submittedName>
</protein>
<proteinExistence type="predicted"/>
<evidence type="ECO:0000313" key="2">
    <source>
        <dbReference type="Proteomes" id="UP000218965"/>
    </source>
</evidence>
<accession>A0A0U5BR53</accession>
<dbReference type="EMBL" id="AP017315">
    <property type="protein sequence ID" value="BAU33132.1"/>
    <property type="molecule type" value="Genomic_DNA"/>
</dbReference>
<name>A0A0U5BR53_9MICO</name>
<reference evidence="2" key="1">
    <citation type="submission" date="2015-12" db="EMBL/GenBank/DDBJ databases">
        <authorList>
            <person name="Shamseldin A."/>
            <person name="Moawad H."/>
            <person name="Abd El-Rahim W.M."/>
            <person name="Sadowsky M.J."/>
        </authorList>
    </citation>
    <scope>NUCLEOTIDE SEQUENCE [LARGE SCALE GENOMIC DNA]</scope>
    <source>
        <strain evidence="2">JAM AC0309</strain>
    </source>
</reference>